<feature type="compositionally biased region" description="Polar residues" evidence="6">
    <location>
        <begin position="37"/>
        <end position="67"/>
    </location>
</feature>
<dbReference type="InterPro" id="IPR036938">
    <property type="entry name" value="PAP2/HPO_sf"/>
</dbReference>
<comment type="subcellular location">
    <subcellularLocation>
        <location evidence="1">Membrane</location>
        <topology evidence="1">Multi-pass membrane protein</topology>
    </subcellularLocation>
</comment>
<dbReference type="RefSeq" id="XP_044563440.1">
    <property type="nucleotide sequence ID" value="XM_044705753.1"/>
</dbReference>
<keyword evidence="5 7" id="KW-0472">Membrane</keyword>
<comment type="similarity">
    <text evidence="2">Belongs to the PA-phosphatase related phosphoesterase family.</text>
</comment>
<dbReference type="SUPFAM" id="SSF48317">
    <property type="entry name" value="Acid phosphatase/Vanadium-dependent haloperoxidase"/>
    <property type="match status" value="1"/>
</dbReference>
<dbReference type="GO" id="GO:0008195">
    <property type="term" value="F:phosphatidate phosphatase activity"/>
    <property type="evidence" value="ECO:0007669"/>
    <property type="project" value="TreeGrafter"/>
</dbReference>
<evidence type="ECO:0000256" key="3">
    <source>
        <dbReference type="ARBA" id="ARBA00022692"/>
    </source>
</evidence>
<accession>A0A6A5BNS3</accession>
<keyword evidence="10" id="KW-1185">Reference proteome</keyword>
<dbReference type="GeneID" id="68109765"/>
<evidence type="ECO:0000256" key="1">
    <source>
        <dbReference type="ARBA" id="ARBA00004141"/>
    </source>
</evidence>
<evidence type="ECO:0000256" key="5">
    <source>
        <dbReference type="ARBA" id="ARBA00023136"/>
    </source>
</evidence>
<feature type="transmembrane region" description="Helical" evidence="7">
    <location>
        <begin position="82"/>
        <end position="105"/>
    </location>
</feature>
<dbReference type="Proteomes" id="UP000444721">
    <property type="component" value="Unassembled WGS sequence"/>
</dbReference>
<dbReference type="EMBL" id="VFQX01000029">
    <property type="protein sequence ID" value="KAF0978727.1"/>
    <property type="molecule type" value="Genomic_DNA"/>
</dbReference>
<feature type="transmembrane region" description="Helical" evidence="7">
    <location>
        <begin position="251"/>
        <end position="269"/>
    </location>
</feature>
<reference evidence="9 10" key="1">
    <citation type="journal article" date="2019" name="Sci. Rep.">
        <title>Nanopore sequencing improves the draft genome of the human pathogenic amoeba Naegleria fowleri.</title>
        <authorList>
            <person name="Liechti N."/>
            <person name="Schurch N."/>
            <person name="Bruggmann R."/>
            <person name="Wittwer M."/>
        </authorList>
    </citation>
    <scope>NUCLEOTIDE SEQUENCE [LARGE SCALE GENOMIC DNA]</scope>
    <source>
        <strain evidence="9 10">ATCC 30894</strain>
    </source>
</reference>
<dbReference type="Gene3D" id="1.20.144.10">
    <property type="entry name" value="Phosphatidic acid phosphatase type 2/haloperoxidase"/>
    <property type="match status" value="1"/>
</dbReference>
<gene>
    <name evidence="9" type="ORF">FDP41_002547</name>
</gene>
<dbReference type="OrthoDB" id="10030083at2759"/>
<feature type="region of interest" description="Disordered" evidence="6">
    <location>
        <begin position="37"/>
        <end position="70"/>
    </location>
</feature>
<name>A0A6A5BNS3_NAEFO</name>
<protein>
    <recommendedName>
        <fullName evidence="8">Phosphatidic acid phosphatase type 2/haloperoxidase domain-containing protein</fullName>
    </recommendedName>
</protein>
<keyword evidence="4 7" id="KW-1133">Transmembrane helix</keyword>
<dbReference type="VEuPathDB" id="AmoebaDB:NF0075120"/>
<feature type="transmembrane region" description="Helical" evidence="7">
    <location>
        <begin position="134"/>
        <end position="158"/>
    </location>
</feature>
<dbReference type="VEuPathDB" id="AmoebaDB:FDP41_002547"/>
<feature type="transmembrane region" description="Helical" evidence="7">
    <location>
        <begin position="281"/>
        <end position="303"/>
    </location>
</feature>
<evidence type="ECO:0000256" key="7">
    <source>
        <dbReference type="SAM" id="Phobius"/>
    </source>
</evidence>
<dbReference type="InterPro" id="IPR043216">
    <property type="entry name" value="PAP-like"/>
</dbReference>
<evidence type="ECO:0000313" key="10">
    <source>
        <dbReference type="Proteomes" id="UP000444721"/>
    </source>
</evidence>
<dbReference type="GO" id="GO:0016020">
    <property type="term" value="C:membrane"/>
    <property type="evidence" value="ECO:0007669"/>
    <property type="project" value="UniProtKB-SubCell"/>
</dbReference>
<evidence type="ECO:0000256" key="4">
    <source>
        <dbReference type="ARBA" id="ARBA00022989"/>
    </source>
</evidence>
<feature type="domain" description="Phosphatidic acid phosphatase type 2/haloperoxidase" evidence="8">
    <location>
        <begin position="171"/>
        <end position="327"/>
    </location>
</feature>
<organism evidence="9 10">
    <name type="scientific">Naegleria fowleri</name>
    <name type="common">Brain eating amoeba</name>
    <dbReference type="NCBI Taxonomy" id="5763"/>
    <lineage>
        <taxon>Eukaryota</taxon>
        <taxon>Discoba</taxon>
        <taxon>Heterolobosea</taxon>
        <taxon>Tetramitia</taxon>
        <taxon>Eutetramitia</taxon>
        <taxon>Vahlkampfiidae</taxon>
        <taxon>Naegleria</taxon>
    </lineage>
</organism>
<evidence type="ECO:0000259" key="8">
    <source>
        <dbReference type="SMART" id="SM00014"/>
    </source>
</evidence>
<sequence>MIINSHKIIQFFKDFGKQCKQDLNSLFRRKTGDNYFITTPHEQNSSCTSSDIISPNESNQQKQPSSQEVKKKRETRKRVIRLILYYALEYIIPLLCLALILAVLLSGGIPTYCLPYFYIEDPSLSYPVHDHDVIPLWEVAAIYVFAIPFVSFIIFHLLFIRNLVDFHHALVGYVQTIALCMGITAFGWLVYGGYRPTFLLECNPDMKIVNEHRKSGNPLLPYRYYKPTEVCQHPEKFRLANPLTTSGFPSGHISSVMAVWLFFLLYFAGKADTWNRRKGQFWKVFLFFLLLLVPVWVGVTRIVTLKHSVSQVVVGGLIGILSAMLVYRYKYCSFFGVDAKTPNYFMWERQQPSEP</sequence>
<dbReference type="PANTHER" id="PTHR10165">
    <property type="entry name" value="LIPID PHOSPHATE PHOSPHATASE"/>
    <property type="match status" value="1"/>
</dbReference>
<dbReference type="AlphaFoldDB" id="A0A6A5BNS3"/>
<keyword evidence="3 7" id="KW-0812">Transmembrane</keyword>
<evidence type="ECO:0000256" key="2">
    <source>
        <dbReference type="ARBA" id="ARBA00008816"/>
    </source>
</evidence>
<evidence type="ECO:0000313" key="9">
    <source>
        <dbReference type="EMBL" id="KAF0978727.1"/>
    </source>
</evidence>
<feature type="transmembrane region" description="Helical" evidence="7">
    <location>
        <begin position="309"/>
        <end position="327"/>
    </location>
</feature>
<dbReference type="VEuPathDB" id="AmoebaDB:NfTy_040890"/>
<dbReference type="Pfam" id="PF01569">
    <property type="entry name" value="PAP2"/>
    <property type="match status" value="1"/>
</dbReference>
<comment type="caution">
    <text evidence="9">The sequence shown here is derived from an EMBL/GenBank/DDBJ whole genome shotgun (WGS) entry which is preliminary data.</text>
</comment>
<feature type="transmembrane region" description="Helical" evidence="7">
    <location>
        <begin position="170"/>
        <end position="191"/>
    </location>
</feature>
<dbReference type="PANTHER" id="PTHR10165:SF35">
    <property type="entry name" value="RE23632P"/>
    <property type="match status" value="1"/>
</dbReference>
<dbReference type="GO" id="GO:0006644">
    <property type="term" value="P:phospholipid metabolic process"/>
    <property type="evidence" value="ECO:0007669"/>
    <property type="project" value="InterPro"/>
</dbReference>
<evidence type="ECO:0000256" key="6">
    <source>
        <dbReference type="SAM" id="MobiDB-lite"/>
    </source>
</evidence>
<dbReference type="InterPro" id="IPR000326">
    <property type="entry name" value="PAP2/HPO"/>
</dbReference>
<proteinExistence type="inferred from homology"/>
<dbReference type="SMART" id="SM00014">
    <property type="entry name" value="acidPPc"/>
    <property type="match status" value="1"/>
</dbReference>
<dbReference type="GO" id="GO:0046839">
    <property type="term" value="P:phospholipid dephosphorylation"/>
    <property type="evidence" value="ECO:0007669"/>
    <property type="project" value="TreeGrafter"/>
</dbReference>